<feature type="compositionally biased region" description="Polar residues" evidence="12">
    <location>
        <begin position="10"/>
        <end position="32"/>
    </location>
</feature>
<feature type="domain" description="N-acetyltransferase" evidence="13">
    <location>
        <begin position="164"/>
        <end position="239"/>
    </location>
</feature>
<dbReference type="EC" id="2.3.1.257" evidence="4"/>
<reference evidence="14" key="1">
    <citation type="submission" date="2023-06" db="EMBL/GenBank/DDBJ databases">
        <title>Survivors Of The Sea: Transcriptome response of Skeletonema marinoi to long-term dormancy.</title>
        <authorList>
            <person name="Pinder M.I.M."/>
            <person name="Kourtchenko O."/>
            <person name="Robertson E.K."/>
            <person name="Larsson T."/>
            <person name="Maumus F."/>
            <person name="Osuna-Cruz C.M."/>
            <person name="Vancaester E."/>
            <person name="Stenow R."/>
            <person name="Vandepoele K."/>
            <person name="Ploug H."/>
            <person name="Bruchert V."/>
            <person name="Godhe A."/>
            <person name="Topel M."/>
        </authorList>
    </citation>
    <scope>NUCLEOTIDE SEQUENCE</scope>
    <source>
        <strain evidence="14">R05AC</strain>
    </source>
</reference>
<evidence type="ECO:0000256" key="5">
    <source>
        <dbReference type="ARBA" id="ARBA00015043"/>
    </source>
</evidence>
<feature type="region of interest" description="Disordered" evidence="12">
    <location>
        <begin position="1"/>
        <end position="32"/>
    </location>
</feature>
<accession>A0AAD9DA88</accession>
<dbReference type="InterPro" id="IPR016181">
    <property type="entry name" value="Acyl_CoA_acyltransferase"/>
</dbReference>
<dbReference type="PANTHER" id="PTHR20531:SF1">
    <property type="entry name" value="N-ALPHA-ACETYLTRANSFERASE 40"/>
    <property type="match status" value="1"/>
</dbReference>
<dbReference type="Pfam" id="PF00583">
    <property type="entry name" value="Acetyltransf_1"/>
    <property type="match status" value="1"/>
</dbReference>
<dbReference type="Gene3D" id="3.40.630.30">
    <property type="match status" value="1"/>
</dbReference>
<dbReference type="GO" id="GO:1990189">
    <property type="term" value="F:protein N-terminal-serine acetyltransferase activity"/>
    <property type="evidence" value="ECO:0007669"/>
    <property type="project" value="UniProtKB-EC"/>
</dbReference>
<keyword evidence="9 14" id="KW-0012">Acyltransferase</keyword>
<dbReference type="GO" id="GO:0010485">
    <property type="term" value="F:histone H4 acetyltransferase activity"/>
    <property type="evidence" value="ECO:0007669"/>
    <property type="project" value="InterPro"/>
</dbReference>
<evidence type="ECO:0000313" key="15">
    <source>
        <dbReference type="Proteomes" id="UP001224775"/>
    </source>
</evidence>
<proteinExistence type="inferred from homology"/>
<evidence type="ECO:0000256" key="6">
    <source>
        <dbReference type="ARBA" id="ARBA00022490"/>
    </source>
</evidence>
<comment type="subcellular location">
    <subcellularLocation>
        <location evidence="2">Cytoplasm</location>
    </subcellularLocation>
    <subcellularLocation>
        <location evidence="1">Nucleus</location>
    </subcellularLocation>
</comment>
<comment type="caution">
    <text evidence="14">The sequence shown here is derived from an EMBL/GenBank/DDBJ whole genome shotgun (WGS) entry which is preliminary data.</text>
</comment>
<keyword evidence="8" id="KW-0539">Nucleus</keyword>
<evidence type="ECO:0000256" key="1">
    <source>
        <dbReference type="ARBA" id="ARBA00004123"/>
    </source>
</evidence>
<protein>
    <recommendedName>
        <fullName evidence="5">N-alpha-acetyltransferase 40</fullName>
        <ecNumber evidence="4">2.3.1.257</ecNumber>
    </recommendedName>
</protein>
<organism evidence="14 15">
    <name type="scientific">Skeletonema marinoi</name>
    <dbReference type="NCBI Taxonomy" id="267567"/>
    <lineage>
        <taxon>Eukaryota</taxon>
        <taxon>Sar</taxon>
        <taxon>Stramenopiles</taxon>
        <taxon>Ochrophyta</taxon>
        <taxon>Bacillariophyta</taxon>
        <taxon>Coscinodiscophyceae</taxon>
        <taxon>Thalassiosirophycidae</taxon>
        <taxon>Thalassiosirales</taxon>
        <taxon>Skeletonemataceae</taxon>
        <taxon>Skeletonema</taxon>
        <taxon>Skeletonema marinoi-dohrnii complex</taxon>
    </lineage>
</organism>
<sequence>MAKSSKRRPNNTGSSAKKQLQQTLAHANAQSNPLAALPSAFQSVNIAQKHDTAGDDAPSKKNGTIHYYKSPLPESILQQCLDLFERNMGEMYKKSEWGLDMEEKRGELLHEDARFLIIILEDDTADNDAADADDNETATAAAAADSSSDDIIKNTISPKQPQQQEVIGFAHFRYEPDEDSPSSTPLSPITYLYELQISLTSHGLGKTLMTLIELLSLQLHMTKVILTVFKCNTGAMKFYLTKLKGYDVDECSPSNFEGGDDVEYEILSKRIGHKRV</sequence>
<evidence type="ECO:0000256" key="8">
    <source>
        <dbReference type="ARBA" id="ARBA00023242"/>
    </source>
</evidence>
<dbReference type="InterPro" id="IPR039949">
    <property type="entry name" value="NAA40"/>
</dbReference>
<gene>
    <name evidence="14" type="ORF">QTG54_009705</name>
</gene>
<dbReference type="InterPro" id="IPR000182">
    <property type="entry name" value="GNAT_dom"/>
</dbReference>
<evidence type="ECO:0000256" key="3">
    <source>
        <dbReference type="ARBA" id="ARBA00008870"/>
    </source>
</evidence>
<keyword evidence="6" id="KW-0963">Cytoplasm</keyword>
<keyword evidence="15" id="KW-1185">Reference proteome</keyword>
<dbReference type="PANTHER" id="PTHR20531">
    <property type="entry name" value="N-ALPHA-ACETYLTRANSFERASE 40"/>
    <property type="match status" value="1"/>
</dbReference>
<dbReference type="AlphaFoldDB" id="A0AAD9DA88"/>
<evidence type="ECO:0000256" key="2">
    <source>
        <dbReference type="ARBA" id="ARBA00004496"/>
    </source>
</evidence>
<evidence type="ECO:0000256" key="7">
    <source>
        <dbReference type="ARBA" id="ARBA00022679"/>
    </source>
</evidence>
<name>A0AAD9DA88_9STRA</name>
<evidence type="ECO:0000256" key="12">
    <source>
        <dbReference type="SAM" id="MobiDB-lite"/>
    </source>
</evidence>
<comment type="similarity">
    <text evidence="3">Belongs to the acetyltransferase family. NAA40 subfamily.</text>
</comment>
<comment type="catalytic activity">
    <reaction evidence="11">
        <text>N-terminal L-seryl-[histone H4] + acetyl-CoA = N-terminal N(alpha)-acetyl-L-seryl-[histone H4] + CoA + H(+)</text>
        <dbReference type="Rhea" id="RHEA:50596"/>
        <dbReference type="Rhea" id="RHEA-COMP:12740"/>
        <dbReference type="Rhea" id="RHEA-COMP:12743"/>
        <dbReference type="ChEBI" id="CHEBI:15378"/>
        <dbReference type="ChEBI" id="CHEBI:57287"/>
        <dbReference type="ChEBI" id="CHEBI:57288"/>
        <dbReference type="ChEBI" id="CHEBI:64738"/>
        <dbReference type="ChEBI" id="CHEBI:83690"/>
        <dbReference type="EC" id="2.3.1.257"/>
    </reaction>
</comment>
<dbReference type="EMBL" id="JATAAI010000017">
    <property type="protein sequence ID" value="KAK1739946.1"/>
    <property type="molecule type" value="Genomic_DNA"/>
</dbReference>
<dbReference type="SUPFAM" id="SSF55729">
    <property type="entry name" value="Acyl-CoA N-acyltransferases (Nat)"/>
    <property type="match status" value="1"/>
</dbReference>
<comment type="catalytic activity">
    <reaction evidence="10">
        <text>N-terminal L-seryl-[histone H2A] + acetyl-CoA = N-terminal N(alpha)-acetyl-L-seryl-[histone H2A] + CoA + H(+)</text>
        <dbReference type="Rhea" id="RHEA:50600"/>
        <dbReference type="Rhea" id="RHEA-COMP:12742"/>
        <dbReference type="Rhea" id="RHEA-COMP:12744"/>
        <dbReference type="ChEBI" id="CHEBI:15378"/>
        <dbReference type="ChEBI" id="CHEBI:57287"/>
        <dbReference type="ChEBI" id="CHEBI:57288"/>
        <dbReference type="ChEBI" id="CHEBI:64738"/>
        <dbReference type="ChEBI" id="CHEBI:83690"/>
        <dbReference type="EC" id="2.3.1.257"/>
    </reaction>
</comment>
<evidence type="ECO:0000256" key="11">
    <source>
        <dbReference type="ARBA" id="ARBA00049524"/>
    </source>
</evidence>
<dbReference type="GO" id="GO:0043998">
    <property type="term" value="F:histone H2A acetyltransferase activity"/>
    <property type="evidence" value="ECO:0007669"/>
    <property type="project" value="InterPro"/>
</dbReference>
<keyword evidence="7 14" id="KW-0808">Transferase</keyword>
<dbReference type="GO" id="GO:0005634">
    <property type="term" value="C:nucleus"/>
    <property type="evidence" value="ECO:0007669"/>
    <property type="project" value="UniProtKB-SubCell"/>
</dbReference>
<dbReference type="GO" id="GO:0005737">
    <property type="term" value="C:cytoplasm"/>
    <property type="evidence" value="ECO:0007669"/>
    <property type="project" value="UniProtKB-SubCell"/>
</dbReference>
<evidence type="ECO:0000259" key="13">
    <source>
        <dbReference type="Pfam" id="PF00583"/>
    </source>
</evidence>
<evidence type="ECO:0000256" key="10">
    <source>
        <dbReference type="ARBA" id="ARBA00047821"/>
    </source>
</evidence>
<evidence type="ECO:0000256" key="4">
    <source>
        <dbReference type="ARBA" id="ARBA00012950"/>
    </source>
</evidence>
<dbReference type="Proteomes" id="UP001224775">
    <property type="component" value="Unassembled WGS sequence"/>
</dbReference>
<evidence type="ECO:0000313" key="14">
    <source>
        <dbReference type="EMBL" id="KAK1739946.1"/>
    </source>
</evidence>
<evidence type="ECO:0000256" key="9">
    <source>
        <dbReference type="ARBA" id="ARBA00023315"/>
    </source>
</evidence>